<evidence type="ECO:0000313" key="5">
    <source>
        <dbReference type="Proteomes" id="UP000282322"/>
    </source>
</evidence>
<feature type="domain" description="DUF7122" evidence="3">
    <location>
        <begin position="3"/>
        <end position="75"/>
    </location>
</feature>
<dbReference type="InterPro" id="IPR027391">
    <property type="entry name" value="Nol1_Nop2_Fmu_2"/>
</dbReference>
<sequence>MADNVSHRFDRLPPTPADRVVSERPSRQEVLEWWNERFGVDPAVFEDYSFWEKGAGKLWVFAGDVPTPITVEAVGLTALRVRQEHWKPTTDAVQRFGQHATKNVIELSDSEARTFIAGEDQQLAWDGDWGYLIVSRSIAGDTEPLGVGLYLHGELRSQIPKGRRREIDE</sequence>
<dbReference type="OrthoDB" id="50259at2157"/>
<keyword evidence="5" id="KW-1185">Reference proteome</keyword>
<evidence type="ECO:0000313" key="4">
    <source>
        <dbReference type="EMBL" id="RRJ31155.1"/>
    </source>
</evidence>
<comment type="caution">
    <text evidence="4">The sequence shown here is derived from an EMBL/GenBank/DDBJ whole genome shotgun (WGS) entry which is preliminary data.</text>
</comment>
<dbReference type="RefSeq" id="WP_124954592.1">
    <property type="nucleotide sequence ID" value="NZ_RRCH01000016.1"/>
</dbReference>
<accession>A0A3P3RCM8</accession>
<feature type="region of interest" description="Disordered" evidence="1">
    <location>
        <begin position="1"/>
        <end position="20"/>
    </location>
</feature>
<dbReference type="Pfam" id="PF13636">
    <property type="entry name" value="Methyltranf_PUA"/>
    <property type="match status" value="1"/>
</dbReference>
<dbReference type="InterPro" id="IPR055546">
    <property type="entry name" value="DUF7122"/>
</dbReference>
<name>A0A3P3RCM8_9EURY</name>
<protein>
    <submittedName>
        <fullName evidence="4">Uncharacterized protein</fullName>
    </submittedName>
</protein>
<organism evidence="4 5">
    <name type="scientific">Halocatena pleomorpha</name>
    <dbReference type="NCBI Taxonomy" id="1785090"/>
    <lineage>
        <taxon>Archaea</taxon>
        <taxon>Methanobacteriati</taxon>
        <taxon>Methanobacteriota</taxon>
        <taxon>Stenosarchaea group</taxon>
        <taxon>Halobacteria</taxon>
        <taxon>Halobacteriales</taxon>
        <taxon>Natronomonadaceae</taxon>
        <taxon>Halocatena</taxon>
    </lineage>
</organism>
<gene>
    <name evidence="4" type="ORF">EIK79_07935</name>
</gene>
<evidence type="ECO:0000256" key="1">
    <source>
        <dbReference type="SAM" id="MobiDB-lite"/>
    </source>
</evidence>
<feature type="compositionally biased region" description="Basic and acidic residues" evidence="1">
    <location>
        <begin position="1"/>
        <end position="11"/>
    </location>
</feature>
<dbReference type="Proteomes" id="UP000282322">
    <property type="component" value="Unassembled WGS sequence"/>
</dbReference>
<proteinExistence type="predicted"/>
<reference evidence="4 5" key="1">
    <citation type="submission" date="2018-11" db="EMBL/GenBank/DDBJ databases">
        <title>Taxonoimc description of Halomarina strain SPP-AMP-1.</title>
        <authorList>
            <person name="Pal Y."/>
            <person name="Srinivasana K."/>
            <person name="Verma A."/>
            <person name="Kumar P."/>
        </authorList>
    </citation>
    <scope>NUCLEOTIDE SEQUENCE [LARGE SCALE GENOMIC DNA]</scope>
    <source>
        <strain evidence="4 5">SPP-AMP-1</strain>
    </source>
</reference>
<feature type="domain" description="rRNA small subunit methyltransferase F RNA-binding PUA-like" evidence="2">
    <location>
        <begin position="112"/>
        <end position="165"/>
    </location>
</feature>
<dbReference type="Pfam" id="PF23437">
    <property type="entry name" value="DUF7122"/>
    <property type="match status" value="1"/>
</dbReference>
<dbReference type="EMBL" id="RRCH01000016">
    <property type="protein sequence ID" value="RRJ31155.1"/>
    <property type="molecule type" value="Genomic_DNA"/>
</dbReference>
<evidence type="ECO:0000259" key="3">
    <source>
        <dbReference type="Pfam" id="PF23437"/>
    </source>
</evidence>
<dbReference type="Gene3D" id="3.10.450.720">
    <property type="match status" value="1"/>
</dbReference>
<evidence type="ECO:0000259" key="2">
    <source>
        <dbReference type="Pfam" id="PF13636"/>
    </source>
</evidence>
<dbReference type="AlphaFoldDB" id="A0A3P3RCM8"/>